<keyword evidence="3" id="KW-0520">NAD</keyword>
<evidence type="ECO:0000256" key="5">
    <source>
        <dbReference type="SAM" id="MobiDB-lite"/>
    </source>
</evidence>
<keyword evidence="8" id="KW-1185">Reference proteome</keyword>
<dbReference type="PROSITE" id="PS50104">
    <property type="entry name" value="TIR"/>
    <property type="match status" value="1"/>
</dbReference>
<protein>
    <recommendedName>
        <fullName evidence="1">ADP-ribosyl cyclase/cyclic ADP-ribose hydrolase</fullName>
        <ecNumber evidence="1">3.2.2.6</ecNumber>
    </recommendedName>
</protein>
<dbReference type="SUPFAM" id="SSF52200">
    <property type="entry name" value="Toll/Interleukin receptor TIR domain"/>
    <property type="match status" value="1"/>
</dbReference>
<dbReference type="InterPro" id="IPR000157">
    <property type="entry name" value="TIR_dom"/>
</dbReference>
<reference evidence="7 8" key="1">
    <citation type="journal article" date="2019" name="Plant Biotechnol. J.">
        <title>The red bayberry genome and genetic basis of sex determination.</title>
        <authorList>
            <person name="Jia H.M."/>
            <person name="Jia H.J."/>
            <person name="Cai Q.L."/>
            <person name="Wang Y."/>
            <person name="Zhao H.B."/>
            <person name="Yang W.F."/>
            <person name="Wang G.Y."/>
            <person name="Li Y.H."/>
            <person name="Zhan D.L."/>
            <person name="Shen Y.T."/>
            <person name="Niu Q.F."/>
            <person name="Chang L."/>
            <person name="Qiu J."/>
            <person name="Zhao L."/>
            <person name="Xie H.B."/>
            <person name="Fu W.Y."/>
            <person name="Jin J."/>
            <person name="Li X.W."/>
            <person name="Jiao Y."/>
            <person name="Zhou C.C."/>
            <person name="Tu T."/>
            <person name="Chai C.Y."/>
            <person name="Gao J.L."/>
            <person name="Fan L.J."/>
            <person name="van de Weg E."/>
            <person name="Wang J.Y."/>
            <person name="Gao Z.S."/>
        </authorList>
    </citation>
    <scope>NUCLEOTIDE SEQUENCE [LARGE SCALE GENOMIC DNA]</scope>
    <source>
        <tissue evidence="7">Leaves</tissue>
    </source>
</reference>
<dbReference type="EC" id="3.2.2.6" evidence="1"/>
<dbReference type="OrthoDB" id="1678688at2759"/>
<evidence type="ECO:0000313" key="7">
    <source>
        <dbReference type="EMBL" id="KAB1220699.1"/>
    </source>
</evidence>
<sequence length="409" mass="46349">MNSTTKIQQGPTVPNHDLPASSCSGSTETHLEHDVFLSFRGEDTRNTFTDHLKVALVEKGINTFMDADQLPVGGDVEQNLLDAIRKSRMAVVVLSINYASSTWCFEELVEIVRCMEERGMRVMPIFYRVAPSDVRHQRKTIGQAFAEYEKQQCKNVGKVEISFDKSGQSLRNPYTGQDLSKGMLLLKNRSSTMLIYLGHDEHDEHDISIEIRWFWSESQFIKGLVEMIFRELIYCLPPSAIPVESLSKRCESQEQELQKYAIEAQARAEKQSAELKAAKRGLIKSLSAKLKDMSRRPIPSGKQKNEPKDVLVQQNSIPHSSHIESTHGIDPSPVHGARDLAGSHARWDYNAQTTSIQVFDEQQAETWRSKNLDELYKQVNNIVRGPDKSPASGQVAPTDPHKKKFRMQR</sequence>
<dbReference type="PANTHER" id="PTHR32009:SF39">
    <property type="entry name" value="TIR DOMAIN-CONTAINING PROTEIN"/>
    <property type="match status" value="1"/>
</dbReference>
<evidence type="ECO:0000313" key="8">
    <source>
        <dbReference type="Proteomes" id="UP000516437"/>
    </source>
</evidence>
<feature type="domain" description="TIR" evidence="6">
    <location>
        <begin position="31"/>
        <end position="183"/>
    </location>
</feature>
<evidence type="ECO:0000256" key="2">
    <source>
        <dbReference type="ARBA" id="ARBA00022801"/>
    </source>
</evidence>
<organism evidence="7 8">
    <name type="scientific">Morella rubra</name>
    <name type="common">Chinese bayberry</name>
    <dbReference type="NCBI Taxonomy" id="262757"/>
    <lineage>
        <taxon>Eukaryota</taxon>
        <taxon>Viridiplantae</taxon>
        <taxon>Streptophyta</taxon>
        <taxon>Embryophyta</taxon>
        <taxon>Tracheophyta</taxon>
        <taxon>Spermatophyta</taxon>
        <taxon>Magnoliopsida</taxon>
        <taxon>eudicotyledons</taxon>
        <taxon>Gunneridae</taxon>
        <taxon>Pentapetalae</taxon>
        <taxon>rosids</taxon>
        <taxon>fabids</taxon>
        <taxon>Fagales</taxon>
        <taxon>Myricaceae</taxon>
        <taxon>Morella</taxon>
    </lineage>
</organism>
<dbReference type="GO" id="GO:0007165">
    <property type="term" value="P:signal transduction"/>
    <property type="evidence" value="ECO:0007669"/>
    <property type="project" value="InterPro"/>
</dbReference>
<evidence type="ECO:0000259" key="6">
    <source>
        <dbReference type="PROSITE" id="PS50104"/>
    </source>
</evidence>
<dbReference type="GO" id="GO:0061809">
    <property type="term" value="F:NAD+ nucleosidase activity, cyclic ADP-ribose generating"/>
    <property type="evidence" value="ECO:0007669"/>
    <property type="project" value="UniProtKB-EC"/>
</dbReference>
<evidence type="ECO:0000256" key="4">
    <source>
        <dbReference type="ARBA" id="ARBA00047304"/>
    </source>
</evidence>
<dbReference type="InterPro" id="IPR035897">
    <property type="entry name" value="Toll_tir_struct_dom_sf"/>
</dbReference>
<feature type="compositionally biased region" description="Polar residues" evidence="5">
    <location>
        <begin position="1"/>
        <end position="12"/>
    </location>
</feature>
<dbReference type="Proteomes" id="UP000516437">
    <property type="component" value="Chromosome 3"/>
</dbReference>
<dbReference type="AlphaFoldDB" id="A0A6A1W605"/>
<comment type="caution">
    <text evidence="7">The sequence shown here is derived from an EMBL/GenBank/DDBJ whole genome shotgun (WGS) entry which is preliminary data.</text>
</comment>
<keyword evidence="2" id="KW-0378">Hydrolase</keyword>
<dbReference type="EMBL" id="RXIC02000021">
    <property type="protein sequence ID" value="KAB1220699.1"/>
    <property type="molecule type" value="Genomic_DNA"/>
</dbReference>
<feature type="region of interest" description="Disordered" evidence="5">
    <location>
        <begin position="382"/>
        <end position="409"/>
    </location>
</feature>
<gene>
    <name evidence="7" type="ORF">CJ030_MR3G009351</name>
</gene>
<name>A0A6A1W605_9ROSI</name>
<evidence type="ECO:0000256" key="3">
    <source>
        <dbReference type="ARBA" id="ARBA00023027"/>
    </source>
</evidence>
<dbReference type="SMART" id="SM00255">
    <property type="entry name" value="TIR"/>
    <property type="match status" value="1"/>
</dbReference>
<dbReference type="PANTHER" id="PTHR32009">
    <property type="entry name" value="TMV RESISTANCE PROTEIN N-LIKE"/>
    <property type="match status" value="1"/>
</dbReference>
<feature type="region of interest" description="Disordered" evidence="5">
    <location>
        <begin position="1"/>
        <end position="26"/>
    </location>
</feature>
<comment type="catalytic activity">
    <reaction evidence="4">
        <text>NAD(+) + H2O = ADP-D-ribose + nicotinamide + H(+)</text>
        <dbReference type="Rhea" id="RHEA:16301"/>
        <dbReference type="ChEBI" id="CHEBI:15377"/>
        <dbReference type="ChEBI" id="CHEBI:15378"/>
        <dbReference type="ChEBI" id="CHEBI:17154"/>
        <dbReference type="ChEBI" id="CHEBI:57540"/>
        <dbReference type="ChEBI" id="CHEBI:57967"/>
        <dbReference type="EC" id="3.2.2.6"/>
    </reaction>
    <physiologicalReaction direction="left-to-right" evidence="4">
        <dbReference type="Rhea" id="RHEA:16302"/>
    </physiologicalReaction>
</comment>
<evidence type="ECO:0000256" key="1">
    <source>
        <dbReference type="ARBA" id="ARBA00011982"/>
    </source>
</evidence>
<accession>A0A6A1W605</accession>
<dbReference type="Gene3D" id="3.40.50.10140">
    <property type="entry name" value="Toll/interleukin-1 receptor homology (TIR) domain"/>
    <property type="match status" value="1"/>
</dbReference>
<feature type="region of interest" description="Disordered" evidence="5">
    <location>
        <begin position="320"/>
        <end position="339"/>
    </location>
</feature>
<dbReference type="Pfam" id="PF01582">
    <property type="entry name" value="TIR"/>
    <property type="match status" value="1"/>
</dbReference>
<proteinExistence type="predicted"/>